<gene>
    <name evidence="2" type="ORF">AWB80_04427</name>
</gene>
<organism evidence="2 3">
    <name type="scientific">Caballeronia pedi</name>
    <dbReference type="NCBI Taxonomy" id="1777141"/>
    <lineage>
        <taxon>Bacteria</taxon>
        <taxon>Pseudomonadati</taxon>
        <taxon>Pseudomonadota</taxon>
        <taxon>Betaproteobacteria</taxon>
        <taxon>Burkholderiales</taxon>
        <taxon>Burkholderiaceae</taxon>
        <taxon>Caballeronia</taxon>
    </lineage>
</organism>
<evidence type="ECO:0000259" key="1">
    <source>
        <dbReference type="SMART" id="SM00954"/>
    </source>
</evidence>
<evidence type="ECO:0000313" key="2">
    <source>
        <dbReference type="EMBL" id="SAK76102.1"/>
    </source>
</evidence>
<dbReference type="Proteomes" id="UP000054911">
    <property type="component" value="Unassembled WGS sequence"/>
</dbReference>
<dbReference type="AlphaFoldDB" id="A0A158C1B5"/>
<dbReference type="EMBL" id="FCOE02000015">
    <property type="protein sequence ID" value="SAK76102.1"/>
    <property type="molecule type" value="Genomic_DNA"/>
</dbReference>
<dbReference type="STRING" id="1777141.AWB80_04427"/>
<dbReference type="CDD" id="cd05399">
    <property type="entry name" value="NT_Rel-Spo_like"/>
    <property type="match status" value="1"/>
</dbReference>
<proteinExistence type="predicted"/>
<dbReference type="PANTHER" id="PTHR41773:SF1">
    <property type="entry name" value="RELA_SPOT DOMAIN-CONTAINING PROTEIN"/>
    <property type="match status" value="1"/>
</dbReference>
<dbReference type="SUPFAM" id="SSF81301">
    <property type="entry name" value="Nucleotidyltransferase"/>
    <property type="match status" value="1"/>
</dbReference>
<reference evidence="2" key="1">
    <citation type="submission" date="2016-01" db="EMBL/GenBank/DDBJ databases">
        <authorList>
            <person name="Peeters C."/>
        </authorList>
    </citation>
    <scope>NUCLEOTIDE SEQUENCE [LARGE SCALE GENOMIC DNA]</scope>
    <source>
        <strain evidence="2">LMG 29323</strain>
    </source>
</reference>
<dbReference type="PANTHER" id="PTHR41773">
    <property type="entry name" value="GTP PYROPHOSPHATASE-RELATED"/>
    <property type="match status" value="1"/>
</dbReference>
<protein>
    <recommendedName>
        <fullName evidence="1">RelA/SpoT domain-containing protein</fullName>
    </recommendedName>
</protein>
<dbReference type="InterPro" id="IPR007685">
    <property type="entry name" value="RelA_SpoT"/>
</dbReference>
<name>A0A158C1B5_9BURK</name>
<dbReference type="Pfam" id="PF04607">
    <property type="entry name" value="RelA_SpoT"/>
    <property type="match status" value="1"/>
</dbReference>
<accession>A0A158C1B5</accession>
<sequence length="226" mass="26532">MSDIQLNEEAFQPILERYKDDYGDLELWRRHIVDFFSLHPKLNDHVHSVKSRLKDPDHLKEKITRKWDEKDPITPENLLSKITDLAGVRVLLLHQEKFLPLKTAIDARIDRREWYLVEPPKAYTWDPEAKIFFESLGYTVHTKDCFYTSVHYVIKQYEESSICCEIQVRTLFEEIWGEVDHKINYPEKTTNPNCRDQILVLAKLIGAGSRLVDSIFASHAIGHADQ</sequence>
<keyword evidence="3" id="KW-1185">Reference proteome</keyword>
<dbReference type="Gene3D" id="3.30.460.10">
    <property type="entry name" value="Beta Polymerase, domain 2"/>
    <property type="match status" value="1"/>
</dbReference>
<evidence type="ECO:0000313" key="3">
    <source>
        <dbReference type="Proteomes" id="UP000054911"/>
    </source>
</evidence>
<dbReference type="InterPro" id="IPR043519">
    <property type="entry name" value="NT_sf"/>
</dbReference>
<dbReference type="RefSeq" id="WP_061176820.1">
    <property type="nucleotide sequence ID" value="NZ_FCOE02000015.1"/>
</dbReference>
<feature type="domain" description="RelA/SpoT" evidence="1">
    <location>
        <begin position="51"/>
        <end position="191"/>
    </location>
</feature>
<dbReference type="OrthoDB" id="9789634at2"/>
<dbReference type="GO" id="GO:0015969">
    <property type="term" value="P:guanosine tetraphosphate metabolic process"/>
    <property type="evidence" value="ECO:0007669"/>
    <property type="project" value="InterPro"/>
</dbReference>
<comment type="caution">
    <text evidence="2">The sequence shown here is derived from an EMBL/GenBank/DDBJ whole genome shotgun (WGS) entry which is preliminary data.</text>
</comment>
<dbReference type="SMART" id="SM00954">
    <property type="entry name" value="RelA_SpoT"/>
    <property type="match status" value="1"/>
</dbReference>